<proteinExistence type="predicted"/>
<gene>
    <name evidence="1" type="ORF">EMCG_09658</name>
</gene>
<dbReference type="EMBL" id="LCZI01000801">
    <property type="protein sequence ID" value="KKZ64372.1"/>
    <property type="molecule type" value="Genomic_DNA"/>
</dbReference>
<comment type="caution">
    <text evidence="1">The sequence shown here is derived from an EMBL/GenBank/DDBJ whole genome shotgun (WGS) entry which is preliminary data.</text>
</comment>
<reference evidence="2" key="1">
    <citation type="journal article" date="2015" name="PLoS Genet.">
        <title>The dynamic genome and transcriptome of the human fungal pathogen Blastomyces and close relative Emmonsia.</title>
        <authorList>
            <person name="Munoz J.F."/>
            <person name="Gauthier G.M."/>
            <person name="Desjardins C.A."/>
            <person name="Gallo J.E."/>
            <person name="Holder J."/>
            <person name="Sullivan T.D."/>
            <person name="Marty A.J."/>
            <person name="Carmen J.C."/>
            <person name="Chen Z."/>
            <person name="Ding L."/>
            <person name="Gujja S."/>
            <person name="Magrini V."/>
            <person name="Misas E."/>
            <person name="Mitreva M."/>
            <person name="Priest M."/>
            <person name="Saif S."/>
            <person name="Whiston E.A."/>
            <person name="Young S."/>
            <person name="Zeng Q."/>
            <person name="Goldman W.E."/>
            <person name="Mardis E.R."/>
            <person name="Taylor J.W."/>
            <person name="McEwen J.G."/>
            <person name="Clay O.K."/>
            <person name="Klein B.S."/>
            <person name="Cuomo C.A."/>
        </authorList>
    </citation>
    <scope>NUCLEOTIDE SEQUENCE [LARGE SCALE GENOMIC DNA]</scope>
    <source>
        <strain evidence="2">UAMH 3008</strain>
    </source>
</reference>
<evidence type="ECO:0000313" key="1">
    <source>
        <dbReference type="EMBL" id="KKZ64372.1"/>
    </source>
</evidence>
<evidence type="ECO:0000313" key="2">
    <source>
        <dbReference type="Proteomes" id="UP000034164"/>
    </source>
</evidence>
<dbReference type="Proteomes" id="UP000034164">
    <property type="component" value="Unassembled WGS sequence"/>
</dbReference>
<accession>A0A0G2I189</accession>
<name>A0A0G2I189_9EURO</name>
<organism evidence="1 2">
    <name type="scientific">[Emmonsia] crescens</name>
    <dbReference type="NCBI Taxonomy" id="73230"/>
    <lineage>
        <taxon>Eukaryota</taxon>
        <taxon>Fungi</taxon>
        <taxon>Dikarya</taxon>
        <taxon>Ascomycota</taxon>
        <taxon>Pezizomycotina</taxon>
        <taxon>Eurotiomycetes</taxon>
        <taxon>Eurotiomycetidae</taxon>
        <taxon>Onygenales</taxon>
        <taxon>Ajellomycetaceae</taxon>
        <taxon>Emergomyces</taxon>
    </lineage>
</organism>
<protein>
    <submittedName>
        <fullName evidence="1">Uncharacterized protein</fullName>
    </submittedName>
</protein>
<dbReference type="VEuPathDB" id="FungiDB:EMCG_09658"/>
<sequence>MITQETLLAPHLARHLVHKIIPLQRGLELQDRLYLRRRGSLRRDRQSLRRRMLRSLRTFNWAIAWGRALSDPCIGR</sequence>
<dbReference type="AlphaFoldDB" id="A0A0G2I189"/>